<dbReference type="eggNOG" id="ENOG5033HMR">
    <property type="taxonomic scope" value="Bacteria"/>
</dbReference>
<gene>
    <name evidence="1" type="ordered locus">Ppha_1583</name>
</gene>
<keyword evidence="2" id="KW-1185">Reference proteome</keyword>
<accession>B4SAE0</accession>
<sequence>MANENGGVFSDLFIAVGTLAQNIADTLANGVASATSIVQTCTDLCATIITSTANTAIQIIQGVSTAVTSAITPKK</sequence>
<dbReference type="HOGENOM" id="CLU_198118_0_0_10"/>
<protein>
    <recommendedName>
        <fullName evidence="3">Chlorosome envelope protein B</fullName>
    </recommendedName>
</protein>
<dbReference type="AlphaFoldDB" id="B4SAE0"/>
<reference evidence="1 2" key="1">
    <citation type="submission" date="2008-06" db="EMBL/GenBank/DDBJ databases">
        <title>Complete sequence of Pelodictyon phaeoclathratiforme BU-1.</title>
        <authorList>
            <consortium name="US DOE Joint Genome Institute"/>
            <person name="Lucas S."/>
            <person name="Copeland A."/>
            <person name="Lapidus A."/>
            <person name="Glavina del Rio T."/>
            <person name="Dalin E."/>
            <person name="Tice H."/>
            <person name="Bruce D."/>
            <person name="Goodwin L."/>
            <person name="Pitluck S."/>
            <person name="Schmutz J."/>
            <person name="Larimer F."/>
            <person name="Land M."/>
            <person name="Hauser L."/>
            <person name="Kyrpides N."/>
            <person name="Mikhailova N."/>
            <person name="Liu Z."/>
            <person name="Li T."/>
            <person name="Zhao F."/>
            <person name="Overmann J."/>
            <person name="Bryant D.A."/>
            <person name="Richardson P."/>
        </authorList>
    </citation>
    <scope>NUCLEOTIDE SEQUENCE [LARGE SCALE GENOMIC DNA]</scope>
    <source>
        <strain evidence="2">DSM 5477 / BU-1</strain>
    </source>
</reference>
<evidence type="ECO:0008006" key="3">
    <source>
        <dbReference type="Google" id="ProtNLM"/>
    </source>
</evidence>
<evidence type="ECO:0000313" key="2">
    <source>
        <dbReference type="Proteomes" id="UP000002724"/>
    </source>
</evidence>
<dbReference type="RefSeq" id="WP_012508314.1">
    <property type="nucleotide sequence ID" value="NC_011060.1"/>
</dbReference>
<organism evidence="1 2">
    <name type="scientific">Pelodictyon phaeoclathratiforme (strain DSM 5477 / BU-1)</name>
    <dbReference type="NCBI Taxonomy" id="324925"/>
    <lineage>
        <taxon>Bacteria</taxon>
        <taxon>Pseudomonadati</taxon>
        <taxon>Chlorobiota</taxon>
        <taxon>Chlorobiia</taxon>
        <taxon>Chlorobiales</taxon>
        <taxon>Chlorobiaceae</taxon>
        <taxon>Chlorobium/Pelodictyon group</taxon>
        <taxon>Pelodictyon</taxon>
    </lineage>
</organism>
<dbReference type="Proteomes" id="UP000002724">
    <property type="component" value="Chromosome"/>
</dbReference>
<dbReference type="EMBL" id="CP001110">
    <property type="protein sequence ID" value="ACF43826.1"/>
    <property type="molecule type" value="Genomic_DNA"/>
</dbReference>
<dbReference type="KEGG" id="pph:Ppha_1583"/>
<name>B4SAE0_PELPB</name>
<proteinExistence type="predicted"/>
<dbReference type="OrthoDB" id="595425at2"/>
<evidence type="ECO:0000313" key="1">
    <source>
        <dbReference type="EMBL" id="ACF43826.1"/>
    </source>
</evidence>